<dbReference type="InterPro" id="IPR022441">
    <property type="entry name" value="Para_beta_helix_rpt-2"/>
</dbReference>
<reference evidence="2 3" key="1">
    <citation type="submission" date="2019-02" db="EMBL/GenBank/DDBJ databases">
        <title>Prokaryotic population dynamics and viral predation in marine succession experiment using metagenomics: the confinement effect.</title>
        <authorList>
            <person name="Haro-Moreno J.M."/>
            <person name="Rodriguez-Valera F."/>
            <person name="Lopez-Perez M."/>
        </authorList>
    </citation>
    <scope>NUCLEOTIDE SEQUENCE [LARGE SCALE GENOMIC DNA]</scope>
    <source>
        <strain evidence="2">MED-G169</strain>
    </source>
</reference>
<proteinExistence type="predicted"/>
<organism evidence="2 3">
    <name type="scientific">SAR92 clade bacterium</name>
    <dbReference type="NCBI Taxonomy" id="2315479"/>
    <lineage>
        <taxon>Bacteria</taxon>
        <taxon>Pseudomonadati</taxon>
        <taxon>Pseudomonadota</taxon>
        <taxon>Gammaproteobacteria</taxon>
        <taxon>Cellvibrionales</taxon>
        <taxon>Porticoccaceae</taxon>
        <taxon>SAR92 clade</taxon>
    </lineage>
</organism>
<dbReference type="Gene3D" id="2.160.20.10">
    <property type="entry name" value="Single-stranded right-handed beta-helix, Pectin lyase-like"/>
    <property type="match status" value="1"/>
</dbReference>
<sequence>MKLSRILTFLFFLAFFLKAYAKEVFIEPGPNAQEKLQEAMILMETGDTLVIKSGVYVLEDSLSLDVDKVIVRGEGMDKTILDFHDQKSGAQGLLVTSNGVTLKDFAILNAKGDALKVIGARGISMIGLKTEWTGGPKSTNGAYGFYPVESENVLIDKCVAIGASDAGIYVGQSKNIIVRNSIAQYNVAGIEIENSYYADVYGNLASHNTAGILIFDLPDLPQQGGHHVRVFDNESIDNDTDNFAPEGNIVGEVPRGSGIIVMANSDVEIFSNVISGNGTVNLSIVSYGDDTEDSNYYPHPKRIQVHGNSFGPSGFNPDLGTGDLAKVLFEVSDGEMTDIFWDGVVPFSQMFFGQPENERLVVNEDNGTDFLAIKPIKYLLGFSAPINKDLHQFKGIINPLPPVQIEPF</sequence>
<gene>
    <name evidence="2" type="ORF">EVB02_04635</name>
</gene>
<dbReference type="Pfam" id="PF13229">
    <property type="entry name" value="Beta_helix"/>
    <property type="match status" value="1"/>
</dbReference>
<dbReference type="InterPro" id="IPR006626">
    <property type="entry name" value="PbH1"/>
</dbReference>
<dbReference type="InterPro" id="IPR011050">
    <property type="entry name" value="Pectin_lyase_fold/virulence"/>
</dbReference>
<dbReference type="SMART" id="SM00710">
    <property type="entry name" value="PbH1"/>
    <property type="match status" value="6"/>
</dbReference>
<evidence type="ECO:0000259" key="1">
    <source>
        <dbReference type="Pfam" id="PF13229"/>
    </source>
</evidence>
<dbReference type="EMBL" id="SHBO01000080">
    <property type="protein sequence ID" value="RZO02217.1"/>
    <property type="molecule type" value="Genomic_DNA"/>
</dbReference>
<dbReference type="Proteomes" id="UP000318148">
    <property type="component" value="Unassembled WGS sequence"/>
</dbReference>
<dbReference type="InterPro" id="IPR012334">
    <property type="entry name" value="Pectin_lyas_fold"/>
</dbReference>
<dbReference type="InterPro" id="IPR039448">
    <property type="entry name" value="Beta_helix"/>
</dbReference>
<comment type="caution">
    <text evidence="2">The sequence shown here is derived from an EMBL/GenBank/DDBJ whole genome shotgun (WGS) entry which is preliminary data.</text>
</comment>
<evidence type="ECO:0000313" key="2">
    <source>
        <dbReference type="EMBL" id="RZO02217.1"/>
    </source>
</evidence>
<dbReference type="AlphaFoldDB" id="A0A520LJH4"/>
<dbReference type="NCBIfam" id="TIGR03805">
    <property type="entry name" value="beta_helix_1"/>
    <property type="match status" value="1"/>
</dbReference>
<dbReference type="InterPro" id="IPR022442">
    <property type="entry name" value="SO_2930-like_dom"/>
</dbReference>
<evidence type="ECO:0000313" key="3">
    <source>
        <dbReference type="Proteomes" id="UP000318148"/>
    </source>
</evidence>
<protein>
    <recommendedName>
        <fullName evidence="1">Right handed beta helix domain-containing protein</fullName>
    </recommendedName>
</protein>
<accession>A0A520LJH4</accession>
<dbReference type="SUPFAM" id="SSF51126">
    <property type="entry name" value="Pectin lyase-like"/>
    <property type="match status" value="1"/>
</dbReference>
<dbReference type="NCBIfam" id="TIGR03804">
    <property type="entry name" value="para_beta_helix"/>
    <property type="match status" value="1"/>
</dbReference>
<name>A0A520LJH4_9GAMM</name>
<feature type="domain" description="Right handed beta helix" evidence="1">
    <location>
        <begin position="140"/>
        <end position="289"/>
    </location>
</feature>